<keyword evidence="1" id="KW-0175">Coiled coil</keyword>
<accession>A0A1M6M1T2</accession>
<dbReference type="Pfam" id="PF13476">
    <property type="entry name" value="AAA_23"/>
    <property type="match status" value="1"/>
</dbReference>
<feature type="domain" description="Rad50/SbcC-type AAA" evidence="3">
    <location>
        <begin position="6"/>
        <end position="216"/>
    </location>
</feature>
<feature type="coiled-coil region" evidence="1">
    <location>
        <begin position="809"/>
        <end position="846"/>
    </location>
</feature>
<keyword evidence="5" id="KW-1185">Reference proteome</keyword>
<dbReference type="STRING" id="1121955.SAMN02745146_0138"/>
<feature type="coiled-coil region" evidence="1">
    <location>
        <begin position="452"/>
        <end position="486"/>
    </location>
</feature>
<evidence type="ECO:0000259" key="3">
    <source>
        <dbReference type="Pfam" id="PF13476"/>
    </source>
</evidence>
<dbReference type="GO" id="GO:0016887">
    <property type="term" value="F:ATP hydrolysis activity"/>
    <property type="evidence" value="ECO:0007669"/>
    <property type="project" value="InterPro"/>
</dbReference>
<keyword evidence="4" id="KW-0269">Exonuclease</keyword>
<dbReference type="SUPFAM" id="SSF52540">
    <property type="entry name" value="P-loop containing nucleoside triphosphate hydrolases"/>
    <property type="match status" value="1"/>
</dbReference>
<dbReference type="PANTHER" id="PTHR32114:SF2">
    <property type="entry name" value="ABC TRANSPORTER ABCH.3"/>
    <property type="match status" value="1"/>
</dbReference>
<dbReference type="Pfam" id="PF13558">
    <property type="entry name" value="SbcC_Walker_B"/>
    <property type="match status" value="1"/>
</dbReference>
<dbReference type="GO" id="GO:0006302">
    <property type="term" value="P:double-strand break repair"/>
    <property type="evidence" value="ECO:0007669"/>
    <property type="project" value="InterPro"/>
</dbReference>
<dbReference type="InterPro" id="IPR027417">
    <property type="entry name" value="P-loop_NTPase"/>
</dbReference>
<proteinExistence type="predicted"/>
<keyword evidence="4" id="KW-0378">Hydrolase</keyword>
<dbReference type="RefSeq" id="WP_073112367.1">
    <property type="nucleotide sequence ID" value="NZ_FQYN01000010.1"/>
</dbReference>
<protein>
    <submittedName>
        <fullName evidence="4">Exonuclease SbcC</fullName>
    </submittedName>
</protein>
<sequence length="1250" mass="139899">MKIISVSFSNLNSLLGDFTVRFDEAPLADTGLFAITGPTGAGKSTLLDAIAVALYGRVPRHGKQVEELVSRHASRAHSAVEFEVMETDEVTREATRVRYRSRWEIKRKSRGKEKGELGEDSMVLTCLRQHKDIETLKTRVQQKVVELSGLEFGQFEQSVLLAQGAFAKFLKARESERSALLEKITDVRQYKEISIRAFRQAAAAESQMKQLRAQLNFVQLLSAEARATLDTELSELLRQSEQHDMHAARLQEQLAWRRQLLGLTETIAQTQQRLAQADVQAELLAPLLRRLTDHERAEPLAAPLARAADARQLVEAATAALHHTETQLPAAALRLRQATETAATHRQAWQQAEVRRPVREQLLNAADQQDHAIGEAANQLTLTQKAHDDAQAEAKRLTEARQRRAQELAELQAREQSATDWLIRHQHERELSQQIIAIQRDLEDLGKAQSRLLLVETELTRYQAQADAATRETTRLQQEKQILEAEQQAILTEGKPLREEEQQLLAGQSVAELEQVVSTRQAHRERLGQLHILAAQFQARSAVSQQQAQAYADGNQELETALVSQQSTATKLLPARQELELRRRIARQQRLIVDLNAQRAHLLSPHADCPLCGAAPAHHTHPADFRAELGDDERQEELQQQLVQALETELAQHDIQVARLQAAQAARLAAQQEAQTDAQQAHDTFAEWSAGHTVPALTTPLPDWQAQLEAAAQDYTAAQHQLSRLREVQRKLAEFREKWNDTKPRLSTLEAQLAATTQQYAAAQEQLRGELPAKRQAEQEAVQDYMATVNSLLLPHALRYDGRESAGILSQLQERADALEQQQTAHKKLEQELEALKKLVFEAQTQLDSKTQLLQTQHAPQLAAARTRWQELLEKRRLLPVGPDPAAERAALEAEMRRLAAAREEADNALVELQKQEYGLQEAIRQQHDALAKHQAAHAERATELQAELSRLGLADADQARTLLLPEAEAADLRRRRDQQQHERRDAEKQLAEAHRQHDALLTRALTDLSEAELLTRQLDLKAQSEAIQQQRGQLVQQLRQDDDARQRQTDHQLALEKLELEFQRWDDLSKLIGSATGDAFSKFAQGLTLAHLVGLANERLHQLSTRYTILKTPHQDLTLQIIDHDQADSVRTMNSLSGGESFLVSLALALGLSELAGHKAQIESLFIDEGFGTLDPDTLNVALDALEKLQHSGKMIGVISHVAELKSRITTQVQVIPARAGNSTIRILDAQGQLHSCVTRAVVSAPSAG</sequence>
<keyword evidence="4" id="KW-0540">Nuclease</keyword>
<reference evidence="4 5" key="1">
    <citation type="submission" date="2016-11" db="EMBL/GenBank/DDBJ databases">
        <authorList>
            <person name="Jaros S."/>
            <person name="Januszkiewicz K."/>
            <person name="Wedrychowicz H."/>
        </authorList>
    </citation>
    <scope>NUCLEOTIDE SEQUENCE [LARGE SCALE GENOMIC DNA]</scope>
    <source>
        <strain evidence="4 5">DSM 21074</strain>
    </source>
</reference>
<name>A0A1M6M1T2_9BACT</name>
<dbReference type="InterPro" id="IPR038729">
    <property type="entry name" value="Rad50/SbcC_AAA"/>
</dbReference>
<evidence type="ECO:0000313" key="5">
    <source>
        <dbReference type="Proteomes" id="UP000184418"/>
    </source>
</evidence>
<feature type="coiled-coil region" evidence="1">
    <location>
        <begin position="380"/>
        <end position="414"/>
    </location>
</feature>
<organism evidence="4 5">
    <name type="scientific">Hymenobacter daecheongensis DSM 21074</name>
    <dbReference type="NCBI Taxonomy" id="1121955"/>
    <lineage>
        <taxon>Bacteria</taxon>
        <taxon>Pseudomonadati</taxon>
        <taxon>Bacteroidota</taxon>
        <taxon>Cytophagia</taxon>
        <taxon>Cytophagales</taxon>
        <taxon>Hymenobacteraceae</taxon>
        <taxon>Hymenobacter</taxon>
    </lineage>
</organism>
<dbReference type="OrthoDB" id="9795626at2"/>
<gene>
    <name evidence="4" type="ORF">SAMN02745146_0138</name>
</gene>
<dbReference type="Proteomes" id="UP000184418">
    <property type="component" value="Unassembled WGS sequence"/>
</dbReference>
<feature type="coiled-coil region" evidence="1">
    <location>
        <begin position="201"/>
        <end position="253"/>
    </location>
</feature>
<dbReference type="AlphaFoldDB" id="A0A1M6M1T2"/>
<evidence type="ECO:0000256" key="2">
    <source>
        <dbReference type="SAM" id="MobiDB-lite"/>
    </source>
</evidence>
<dbReference type="Gene3D" id="3.40.50.300">
    <property type="entry name" value="P-loop containing nucleotide triphosphate hydrolases"/>
    <property type="match status" value="2"/>
</dbReference>
<feature type="region of interest" description="Disordered" evidence="2">
    <location>
        <begin position="971"/>
        <end position="996"/>
    </location>
</feature>
<evidence type="ECO:0000313" key="4">
    <source>
        <dbReference type="EMBL" id="SHJ77300.1"/>
    </source>
</evidence>
<feature type="coiled-coil region" evidence="1">
    <location>
        <begin position="889"/>
        <end position="916"/>
    </location>
</feature>
<dbReference type="GO" id="GO:0004527">
    <property type="term" value="F:exonuclease activity"/>
    <property type="evidence" value="ECO:0007669"/>
    <property type="project" value="UniProtKB-KW"/>
</dbReference>
<evidence type="ECO:0000256" key="1">
    <source>
        <dbReference type="SAM" id="Coils"/>
    </source>
</evidence>
<dbReference type="EMBL" id="FQYN01000010">
    <property type="protein sequence ID" value="SHJ77300.1"/>
    <property type="molecule type" value="Genomic_DNA"/>
</dbReference>
<feature type="coiled-coil region" evidence="1">
    <location>
        <begin position="708"/>
        <end position="766"/>
    </location>
</feature>
<dbReference type="PANTHER" id="PTHR32114">
    <property type="entry name" value="ABC TRANSPORTER ABCH.3"/>
    <property type="match status" value="1"/>
</dbReference>